<keyword evidence="4 11" id="KW-0812">Transmembrane</keyword>
<evidence type="ECO:0000313" key="12">
    <source>
        <dbReference type="EMBL" id="CAF1403950.1"/>
    </source>
</evidence>
<feature type="coiled-coil region" evidence="10">
    <location>
        <begin position="43"/>
        <end position="96"/>
    </location>
</feature>
<dbReference type="GO" id="GO:0043495">
    <property type="term" value="F:protein-membrane adaptor activity"/>
    <property type="evidence" value="ECO:0007669"/>
    <property type="project" value="TreeGrafter"/>
</dbReference>
<evidence type="ECO:0000256" key="9">
    <source>
        <dbReference type="ARBA" id="ARBA00033006"/>
    </source>
</evidence>
<evidence type="ECO:0000256" key="4">
    <source>
        <dbReference type="ARBA" id="ARBA00022692"/>
    </source>
</evidence>
<dbReference type="GO" id="GO:0005789">
    <property type="term" value="C:endoplasmic reticulum membrane"/>
    <property type="evidence" value="ECO:0007669"/>
    <property type="project" value="UniProtKB-SubCell"/>
</dbReference>
<keyword evidence="10" id="KW-0175">Coiled coil</keyword>
<evidence type="ECO:0000256" key="2">
    <source>
        <dbReference type="ARBA" id="ARBA00010799"/>
    </source>
</evidence>
<sequence length="167" mass="19483">MSLDTSVNWPLFIFTSLIICLRSYAPAVCLWVLNKFYSPSSTTDALTEELKTITKELATISQQDEFATYCRKERRRNTLIQQLKDQKATIETKQNTSLIYIRLLLNGATVLMMIFLTITGRRHESIPLFNFPFFRFPLIIWIMALNTFVTTITDIYVRHQTNKKSTE</sequence>
<feature type="transmembrane region" description="Helical" evidence="11">
    <location>
        <begin position="99"/>
        <end position="118"/>
    </location>
</feature>
<proteinExistence type="inferred from homology"/>
<dbReference type="EMBL" id="CAJNOI010001321">
    <property type="protein sequence ID" value="CAF1403950.1"/>
    <property type="molecule type" value="Genomic_DNA"/>
</dbReference>
<dbReference type="EMBL" id="CAJNOM010001647">
    <property type="protein sequence ID" value="CAF1615230.1"/>
    <property type="molecule type" value="Genomic_DNA"/>
</dbReference>
<dbReference type="AlphaFoldDB" id="A0A815L1L0"/>
<dbReference type="GO" id="GO:0043529">
    <property type="term" value="C:GET complex"/>
    <property type="evidence" value="ECO:0007669"/>
    <property type="project" value="TreeGrafter"/>
</dbReference>
<keyword evidence="7 11" id="KW-0472">Membrane</keyword>
<evidence type="ECO:0000313" key="15">
    <source>
        <dbReference type="Proteomes" id="UP000663877"/>
    </source>
</evidence>
<evidence type="ECO:0000256" key="3">
    <source>
        <dbReference type="ARBA" id="ARBA00017951"/>
    </source>
</evidence>
<evidence type="ECO:0000256" key="11">
    <source>
        <dbReference type="SAM" id="Phobius"/>
    </source>
</evidence>
<reference evidence="12" key="1">
    <citation type="submission" date="2021-02" db="EMBL/GenBank/DDBJ databases">
        <authorList>
            <person name="Nowell W R."/>
        </authorList>
    </citation>
    <scope>NUCLEOTIDE SEQUENCE</scope>
</reference>
<evidence type="ECO:0000256" key="1">
    <source>
        <dbReference type="ARBA" id="ARBA00004477"/>
    </source>
</evidence>
<dbReference type="InterPro" id="IPR029012">
    <property type="entry name" value="Helix_hairpin_bin_sf"/>
</dbReference>
<comment type="similarity">
    <text evidence="2">Belongs to the WRB/GET1 family.</text>
</comment>
<evidence type="ECO:0000313" key="14">
    <source>
        <dbReference type="Proteomes" id="UP000663832"/>
    </source>
</evidence>
<protein>
    <recommendedName>
        <fullName evidence="3">Guided entry of tail-anchored proteins factor 1</fullName>
    </recommendedName>
    <alternativeName>
        <fullName evidence="8">Tail-anchored protein insertion receptor WRB</fullName>
    </alternativeName>
    <alternativeName>
        <fullName evidence="9">Tryptophan-rich basic protein</fullName>
    </alternativeName>
</protein>
<gene>
    <name evidence="12" type="ORF">BJG266_LOCUS37819</name>
    <name evidence="13" type="ORF">QVE165_LOCUS54704</name>
</gene>
<dbReference type="PANTHER" id="PTHR42650:SF1">
    <property type="entry name" value="GUIDED ENTRY OF TAIL-ANCHORED PROTEINS FACTOR 1"/>
    <property type="match status" value="1"/>
</dbReference>
<feature type="transmembrane region" description="Helical" evidence="11">
    <location>
        <begin position="138"/>
        <end position="157"/>
    </location>
</feature>
<dbReference type="PANTHER" id="PTHR42650">
    <property type="entry name" value="TAIL-ANCHORED PROTEIN INSERTION RECEPTOR WRB"/>
    <property type="match status" value="1"/>
</dbReference>
<dbReference type="Proteomes" id="UP000663877">
    <property type="component" value="Unassembled WGS sequence"/>
</dbReference>
<evidence type="ECO:0000256" key="5">
    <source>
        <dbReference type="ARBA" id="ARBA00022824"/>
    </source>
</evidence>
<dbReference type="InterPro" id="IPR028945">
    <property type="entry name" value="Get1"/>
</dbReference>
<comment type="caution">
    <text evidence="12">The sequence shown here is derived from an EMBL/GenBank/DDBJ whole genome shotgun (WGS) entry which is preliminary data.</text>
</comment>
<feature type="transmembrane region" description="Helical" evidence="11">
    <location>
        <begin position="12"/>
        <end position="33"/>
    </location>
</feature>
<evidence type="ECO:0000256" key="10">
    <source>
        <dbReference type="SAM" id="Coils"/>
    </source>
</evidence>
<keyword evidence="6 11" id="KW-1133">Transmembrane helix</keyword>
<organism evidence="12 15">
    <name type="scientific">Adineta steineri</name>
    <dbReference type="NCBI Taxonomy" id="433720"/>
    <lineage>
        <taxon>Eukaryota</taxon>
        <taxon>Metazoa</taxon>
        <taxon>Spiralia</taxon>
        <taxon>Gnathifera</taxon>
        <taxon>Rotifera</taxon>
        <taxon>Eurotatoria</taxon>
        <taxon>Bdelloidea</taxon>
        <taxon>Adinetida</taxon>
        <taxon>Adinetidae</taxon>
        <taxon>Adineta</taxon>
    </lineage>
</organism>
<evidence type="ECO:0000313" key="13">
    <source>
        <dbReference type="EMBL" id="CAF1615230.1"/>
    </source>
</evidence>
<keyword evidence="5" id="KW-0256">Endoplasmic reticulum</keyword>
<comment type="subcellular location">
    <subcellularLocation>
        <location evidence="1">Endoplasmic reticulum membrane</location>
        <topology evidence="1">Multi-pass membrane protein</topology>
    </subcellularLocation>
</comment>
<dbReference type="OrthoDB" id="69461at2759"/>
<evidence type="ECO:0000256" key="7">
    <source>
        <dbReference type="ARBA" id="ARBA00023136"/>
    </source>
</evidence>
<evidence type="ECO:0000256" key="8">
    <source>
        <dbReference type="ARBA" id="ARBA00032437"/>
    </source>
</evidence>
<dbReference type="Pfam" id="PF04420">
    <property type="entry name" value="CHD5"/>
    <property type="match status" value="1"/>
</dbReference>
<accession>A0A815L1L0</accession>
<dbReference type="GO" id="GO:0071816">
    <property type="term" value="P:tail-anchored membrane protein insertion into ER membrane"/>
    <property type="evidence" value="ECO:0007669"/>
    <property type="project" value="InterPro"/>
</dbReference>
<dbReference type="Gene3D" id="1.10.287.660">
    <property type="entry name" value="Helix hairpin bin"/>
    <property type="match status" value="1"/>
</dbReference>
<evidence type="ECO:0000256" key="6">
    <source>
        <dbReference type="ARBA" id="ARBA00022989"/>
    </source>
</evidence>
<dbReference type="Proteomes" id="UP000663832">
    <property type="component" value="Unassembled WGS sequence"/>
</dbReference>
<name>A0A815L1L0_9BILA</name>
<keyword evidence="14" id="KW-1185">Reference proteome</keyword>